<gene>
    <name evidence="2" type="ORF">QYE76_022029</name>
</gene>
<dbReference type="PANTHER" id="PTHR47481:SF31">
    <property type="entry name" value="OS01G0873500 PROTEIN"/>
    <property type="match status" value="1"/>
</dbReference>
<feature type="region of interest" description="Disordered" evidence="1">
    <location>
        <begin position="221"/>
        <end position="285"/>
    </location>
</feature>
<dbReference type="Proteomes" id="UP001231189">
    <property type="component" value="Unassembled WGS sequence"/>
</dbReference>
<protein>
    <recommendedName>
        <fullName evidence="4">CCHC-type domain-containing protein</fullName>
    </recommendedName>
</protein>
<feature type="compositionally biased region" description="Gly residues" evidence="1">
    <location>
        <begin position="265"/>
        <end position="279"/>
    </location>
</feature>
<dbReference type="Pfam" id="PF14223">
    <property type="entry name" value="Retrotran_gag_2"/>
    <property type="match status" value="1"/>
</dbReference>
<evidence type="ECO:0008006" key="4">
    <source>
        <dbReference type="Google" id="ProtNLM"/>
    </source>
</evidence>
<name>A0AAD8RA71_LOLMU</name>
<evidence type="ECO:0000313" key="2">
    <source>
        <dbReference type="EMBL" id="KAK1616512.1"/>
    </source>
</evidence>
<sequence>MANTSSVTVRLSHGNFMLWRAQMFTHLRSHSLLGHIDGSLIVPAETITTTTGDGDARRTTEVVNPDYATWYVRDQTVLGCILGTITEDILAHVMNAATSREAWTILERMFASRTRARAIQTRAQLAVAKKKGTPAADYFRQMKTLADTLAAIGQPLREDEVIAYILAGLDPDYDSLVTTLSIRSEDLTLDEVYAHLLVYEHRHDLHDSDYGLGGGASANFTRRNGGNGGQGNFGGSQGGQGGGAPSGGRGNGGGNRGRGRHDGGRGQGRGNGGGGGSNTGGNDDNRPTCQICGKVGHAALRCRRRFDHAFTGEEHSVNTASTSYVADPTWYMDTGATDHITNDLDRLHIRERYHGNEQVHVGNGAVCPTNNVASAMNDVIFSRISGYAREFDCFFGFDTICNMLDYVADADYCILQNFLMEQFAQTESYQLGNAGGLIFEQDLTELSLFLGRPFPEFFGGQVADQHGGQMQLIICADLRGKLESPTTGRIQFSFRENSWVDDLARAMKEALARLCGLELPRIRGTRYFHMARHDSMGAPMDLSPHSELKYHVDHTDYLLCETYVQLDNARALANFAYHQMAQKDEITKIIAAERKTLRHENAKKDYSISRLRDQIATLKETIKTRADQLAALEGE</sequence>
<reference evidence="2" key="1">
    <citation type="submission" date="2023-07" db="EMBL/GenBank/DDBJ databases">
        <title>A chromosome-level genome assembly of Lolium multiflorum.</title>
        <authorList>
            <person name="Chen Y."/>
            <person name="Copetti D."/>
            <person name="Kolliker R."/>
            <person name="Studer B."/>
        </authorList>
    </citation>
    <scope>NUCLEOTIDE SEQUENCE</scope>
    <source>
        <strain evidence="2">02402/16</strain>
        <tissue evidence="2">Leaf</tissue>
    </source>
</reference>
<dbReference type="AlphaFoldDB" id="A0AAD8RA71"/>
<dbReference type="PANTHER" id="PTHR47481">
    <property type="match status" value="1"/>
</dbReference>
<organism evidence="2 3">
    <name type="scientific">Lolium multiflorum</name>
    <name type="common">Italian ryegrass</name>
    <name type="synonym">Lolium perenne subsp. multiflorum</name>
    <dbReference type="NCBI Taxonomy" id="4521"/>
    <lineage>
        <taxon>Eukaryota</taxon>
        <taxon>Viridiplantae</taxon>
        <taxon>Streptophyta</taxon>
        <taxon>Embryophyta</taxon>
        <taxon>Tracheophyta</taxon>
        <taxon>Spermatophyta</taxon>
        <taxon>Magnoliopsida</taxon>
        <taxon>Liliopsida</taxon>
        <taxon>Poales</taxon>
        <taxon>Poaceae</taxon>
        <taxon>BOP clade</taxon>
        <taxon>Pooideae</taxon>
        <taxon>Poodae</taxon>
        <taxon>Poeae</taxon>
        <taxon>Poeae Chloroplast Group 2 (Poeae type)</taxon>
        <taxon>Loliodinae</taxon>
        <taxon>Loliinae</taxon>
        <taxon>Lolium</taxon>
    </lineage>
</organism>
<evidence type="ECO:0000256" key="1">
    <source>
        <dbReference type="SAM" id="MobiDB-lite"/>
    </source>
</evidence>
<evidence type="ECO:0000313" key="3">
    <source>
        <dbReference type="Proteomes" id="UP001231189"/>
    </source>
</evidence>
<feature type="compositionally biased region" description="Gly residues" evidence="1">
    <location>
        <begin position="225"/>
        <end position="256"/>
    </location>
</feature>
<dbReference type="EMBL" id="JAUUTY010000006">
    <property type="protein sequence ID" value="KAK1616512.1"/>
    <property type="molecule type" value="Genomic_DNA"/>
</dbReference>
<accession>A0AAD8RA71</accession>
<comment type="caution">
    <text evidence="2">The sequence shown here is derived from an EMBL/GenBank/DDBJ whole genome shotgun (WGS) entry which is preliminary data.</text>
</comment>
<keyword evidence="3" id="KW-1185">Reference proteome</keyword>
<proteinExistence type="predicted"/>